<evidence type="ECO:0000313" key="2">
    <source>
        <dbReference type="EMBL" id="QJW99987.1"/>
    </source>
</evidence>
<evidence type="ECO:0000259" key="1">
    <source>
        <dbReference type="Pfam" id="PF04389"/>
    </source>
</evidence>
<dbReference type="AlphaFoldDB" id="A0A6M5Z0R6"/>
<dbReference type="KEGG" id="ftj:FTUN_7610"/>
<dbReference type="RefSeq" id="WP_171474845.1">
    <property type="nucleotide sequence ID" value="NZ_CP053452.2"/>
</dbReference>
<dbReference type="Pfam" id="PF04389">
    <property type="entry name" value="Peptidase_M28"/>
    <property type="match status" value="1"/>
</dbReference>
<dbReference type="Proteomes" id="UP000503447">
    <property type="component" value="Chromosome"/>
</dbReference>
<dbReference type="InterPro" id="IPR007484">
    <property type="entry name" value="Peptidase_M28"/>
</dbReference>
<proteinExistence type="predicted"/>
<dbReference type="SUPFAM" id="SSF53187">
    <property type="entry name" value="Zn-dependent exopeptidases"/>
    <property type="match status" value="1"/>
</dbReference>
<gene>
    <name evidence="2" type="ORF">FTUN_7610</name>
</gene>
<organism evidence="2 3">
    <name type="scientific">Frigoriglobus tundricola</name>
    <dbReference type="NCBI Taxonomy" id="2774151"/>
    <lineage>
        <taxon>Bacteria</taxon>
        <taxon>Pseudomonadati</taxon>
        <taxon>Planctomycetota</taxon>
        <taxon>Planctomycetia</taxon>
        <taxon>Gemmatales</taxon>
        <taxon>Gemmataceae</taxon>
        <taxon>Frigoriglobus</taxon>
    </lineage>
</organism>
<reference evidence="3" key="1">
    <citation type="submission" date="2020-05" db="EMBL/GenBank/DDBJ databases">
        <title>Frigoriglobus tundricola gen. nov., sp. nov., a psychrotolerant cellulolytic planctomycete of the family Gemmataceae with two divergent copies of 16S rRNA gene.</title>
        <authorList>
            <person name="Kulichevskaya I.S."/>
            <person name="Ivanova A.A."/>
            <person name="Naumoff D.G."/>
            <person name="Beletsky A.V."/>
            <person name="Rijpstra W.I.C."/>
            <person name="Sinninghe Damste J.S."/>
            <person name="Mardanov A.V."/>
            <person name="Ravin N.V."/>
            <person name="Dedysh S.N."/>
        </authorList>
    </citation>
    <scope>NUCLEOTIDE SEQUENCE [LARGE SCALE GENOMIC DNA]</scope>
    <source>
        <strain evidence="3">PL17</strain>
    </source>
</reference>
<dbReference type="EMBL" id="CP053452">
    <property type="protein sequence ID" value="QJW99987.1"/>
    <property type="molecule type" value="Genomic_DNA"/>
</dbReference>
<name>A0A6M5Z0R6_9BACT</name>
<accession>A0A6M5Z0R6</accession>
<dbReference type="Gene3D" id="3.40.630.10">
    <property type="entry name" value="Zn peptidases"/>
    <property type="match status" value="1"/>
</dbReference>
<evidence type="ECO:0000313" key="3">
    <source>
        <dbReference type="Proteomes" id="UP000503447"/>
    </source>
</evidence>
<sequence length="964" mass="107069">MSTGWHRLIPADDGFRGAGNYPLDAYSEFLPAPRVGWKPYGGRGPDPELFTADDPFGWHVGEFEEHLELRAGLVQVGKQVLGKLARLLDGDPETGISALELADNPFWPAELRAEPALPHERCVTLLPLAFSRTQDDKGRVRWTLYGNSEQGPGRAFWKGFFTAPKKEVPADEAVAFFCRLLHAVYGEEIEGAAGLHRVGFRILPDEAPLFDFWAETLPAWTADFLLPDRPTRDATKYLLTFRPFGKLPAAVRKAYLGGTLHLLPFPGSLTFWGAPSYRHLHRELPLALQIPLLLGVSRHRVPEGVRVPQSGFLHEPTAARPDAGHHAGHVRNTFKRTHRWDKILRDQDELALLGREEKLLHVLFSTLPNDLGLYDKPMARNVQLWTEDHRLLLDGPNATPEQLHAAMRTVEAGGLFGYRFHYPAMRVGRHEVYWHRPLVAYRDKAGAPVVLPDAPTGYLTAYDAGAPRPDRAVELWPRVRHRPVALAALACHKPGSGKPTGPVLRGVRKLLDACARCGGRPLPRAVARALLAIGHHQTLESWLDALPEQLAPGARALIAPEDPPLPRRGRAKVPDSLTYRRTATRPFEVRYWKQIAALSEGPFLNKNNADCCRDPVTQKFLPYFERQLESLGDHLLGYYARTIATARMSGKVLTGEIPFQWQTDLDYSWMGGWLRNQEGAAERNIVVVIPGRDRSQAVIMSDHYDTAYMADRYEPSCGGVLARMAACGADDNHSATAAMMLAAPIFLELSRKGLLERDVWLIHLTGEEFPSDCLGARALTERLIEGELRLHLPGGKMKDLSGTRVRGLYVSDMIAHNNDRERDVFQISPGTGADAFRLAEEALHAANVWNASVPVWNEHPERAGRPRGRRSPHGAAVPEIAPHLALSAEVRTPVDPRSTLYNTDGQIFSDAGVPCVLFMENYDINRSGYHDTRDTMANIDLDYGAALCAITIESVARVATAKDG</sequence>
<feature type="domain" description="Peptidase M28" evidence="1">
    <location>
        <begin position="684"/>
        <end position="848"/>
    </location>
</feature>
<protein>
    <recommendedName>
        <fullName evidence="1">Peptidase M28 domain-containing protein</fullName>
    </recommendedName>
</protein>
<keyword evidence="3" id="KW-1185">Reference proteome</keyword>